<evidence type="ECO:0000313" key="13">
    <source>
        <dbReference type="Proteomes" id="UP000290189"/>
    </source>
</evidence>
<evidence type="ECO:0000313" key="12">
    <source>
        <dbReference type="Proteomes" id="UP000039324"/>
    </source>
</evidence>
<gene>
    <name evidence="10" type="ORF">PBRA_009058</name>
    <name evidence="11" type="ORF">PLBR_LOCUS4192</name>
</gene>
<reference evidence="10 12" key="1">
    <citation type="submission" date="2015-02" db="EMBL/GenBank/DDBJ databases">
        <authorList>
            <person name="Chooi Y.-H."/>
        </authorList>
    </citation>
    <scope>NUCLEOTIDE SEQUENCE [LARGE SCALE GENOMIC DNA]</scope>
    <source>
        <strain evidence="10">E3</strain>
    </source>
</reference>
<dbReference type="STRING" id="37360.A0A0G4J503"/>
<evidence type="ECO:0000256" key="8">
    <source>
        <dbReference type="ARBA" id="ARBA00023273"/>
    </source>
</evidence>
<protein>
    <recommendedName>
        <fullName evidence="14">RIB43A-like with coiled-coils protein 2</fullName>
    </recommendedName>
</protein>
<evidence type="ECO:0000256" key="3">
    <source>
        <dbReference type="ARBA" id="ARBA00022490"/>
    </source>
</evidence>
<comment type="similarity">
    <text evidence="2">Belongs to the RIB43A family.</text>
</comment>
<keyword evidence="8" id="KW-0966">Cell projection</keyword>
<keyword evidence="11" id="KW-0496">Mitochondrion</keyword>
<evidence type="ECO:0000256" key="9">
    <source>
        <dbReference type="ARBA" id="ARBA00046435"/>
    </source>
</evidence>
<keyword evidence="7" id="KW-0206">Cytoskeleton</keyword>
<dbReference type="PANTHER" id="PTHR14517:SF6">
    <property type="entry name" value="RE41410P"/>
    <property type="match status" value="1"/>
</dbReference>
<geneLocation type="mitochondrion" evidence="11"/>
<evidence type="ECO:0008006" key="14">
    <source>
        <dbReference type="Google" id="ProtNLM"/>
    </source>
</evidence>
<evidence type="ECO:0000256" key="1">
    <source>
        <dbReference type="ARBA" id="ARBA00004611"/>
    </source>
</evidence>
<dbReference type="Proteomes" id="UP000039324">
    <property type="component" value="Unassembled WGS sequence"/>
</dbReference>
<proteinExistence type="inferred from homology"/>
<keyword evidence="4" id="KW-0282">Flagellum</keyword>
<reference evidence="11 13" key="2">
    <citation type="submission" date="2018-03" db="EMBL/GenBank/DDBJ databases">
        <authorList>
            <person name="Fogelqvist J."/>
        </authorList>
    </citation>
    <scope>NUCLEOTIDE SEQUENCE [LARGE SCALE GENOMIC DNA]</scope>
</reference>
<evidence type="ECO:0000256" key="7">
    <source>
        <dbReference type="ARBA" id="ARBA00023212"/>
    </source>
</evidence>
<evidence type="ECO:0000256" key="5">
    <source>
        <dbReference type="ARBA" id="ARBA00023054"/>
    </source>
</evidence>
<dbReference type="OrthoDB" id="429119at2759"/>
<evidence type="ECO:0000313" key="11">
    <source>
        <dbReference type="EMBL" id="SPQ96977.1"/>
    </source>
</evidence>
<organism evidence="10 12">
    <name type="scientific">Plasmodiophora brassicae</name>
    <name type="common">Clubroot disease agent</name>
    <dbReference type="NCBI Taxonomy" id="37360"/>
    <lineage>
        <taxon>Eukaryota</taxon>
        <taxon>Sar</taxon>
        <taxon>Rhizaria</taxon>
        <taxon>Endomyxa</taxon>
        <taxon>Phytomyxea</taxon>
        <taxon>Plasmodiophorida</taxon>
        <taxon>Plasmodiophoridae</taxon>
        <taxon>Plasmodiophora</taxon>
    </lineage>
</organism>
<comment type="subcellular location">
    <subcellularLocation>
        <location evidence="1">Cytoplasm</location>
        <location evidence="1">Cytoskeleton</location>
        <location evidence="1">Flagellum axoneme</location>
    </subcellularLocation>
</comment>
<sequence>MVFVPVYKPEPDALQKQAAGIARRRALEAQRKARIFDPKTRVIGVDVASLDALVAERREREQDERRRDRAFDQQSVEIARQLTELQRIRQRKILERNAQVQDYRARSQKVEDRRDYDLYDPALLRKQRPPRNGDDVDLPASSLQMFNGEDLHKRDRVRQQQRELSQWVRGSLAERDAIRADEVACEQAYAEQVAQVDAELERLQQSKQTNARVHSVQVQNFNRDLDVVVHRARDEVAKRSDEVARKEVQYNLGSAWLNERYETTRRVNKPSLYTSSQHAYIPWNFKGYSAAERQSILDAQAAQIEEKRALKAAEDARNAEQDKELAAINRELLLTARARQRNDLKHRLDVRHEQEQQRMEFKKKYDYINNELYQNKVDDYVFDCFGTSTR</sequence>
<dbReference type="InterPro" id="IPR008805">
    <property type="entry name" value="RIB43A"/>
</dbReference>
<evidence type="ECO:0000256" key="6">
    <source>
        <dbReference type="ARBA" id="ARBA00023069"/>
    </source>
</evidence>
<keyword evidence="6" id="KW-0969">Cilium</keyword>
<evidence type="ECO:0000313" key="10">
    <source>
        <dbReference type="EMBL" id="CEP02474.1"/>
    </source>
</evidence>
<keyword evidence="12" id="KW-1185">Reference proteome</keyword>
<dbReference type="OMA" id="NLCRAIN"/>
<keyword evidence="3" id="KW-0963">Cytoplasm</keyword>
<dbReference type="PANTHER" id="PTHR14517">
    <property type="entry name" value="RIB43A-RELATED"/>
    <property type="match status" value="1"/>
</dbReference>
<accession>A0A0G4J503</accession>
<dbReference type="Pfam" id="PF05914">
    <property type="entry name" value="RIB43A"/>
    <property type="match status" value="1"/>
</dbReference>
<evidence type="ECO:0000256" key="4">
    <source>
        <dbReference type="ARBA" id="ARBA00022846"/>
    </source>
</evidence>
<comment type="subunit">
    <text evidence="9">Microtubule inner protein component of sperm flagellar doublet microtubules.</text>
</comment>
<dbReference type="AlphaFoldDB" id="A0A0G4J503"/>
<keyword evidence="5" id="KW-0175">Coiled coil</keyword>
<evidence type="ECO:0000256" key="2">
    <source>
        <dbReference type="ARBA" id="ARBA00006875"/>
    </source>
</evidence>
<dbReference type="Proteomes" id="UP000290189">
    <property type="component" value="Unassembled WGS sequence"/>
</dbReference>
<dbReference type="EMBL" id="CDSF01000129">
    <property type="protein sequence ID" value="CEP02474.1"/>
    <property type="molecule type" value="Genomic_DNA"/>
</dbReference>
<name>A0A0G4J503_PLABS</name>
<dbReference type="EMBL" id="OVEO01000006">
    <property type="protein sequence ID" value="SPQ96977.1"/>
    <property type="molecule type" value="Genomic_DNA"/>
</dbReference>